<evidence type="ECO:0000256" key="2">
    <source>
        <dbReference type="ARBA" id="ARBA00022692"/>
    </source>
</evidence>
<organism evidence="10 11">
    <name type="scientific">Eptatretus burgeri</name>
    <name type="common">Inshore hagfish</name>
    <dbReference type="NCBI Taxonomy" id="7764"/>
    <lineage>
        <taxon>Eukaryota</taxon>
        <taxon>Metazoa</taxon>
        <taxon>Chordata</taxon>
        <taxon>Craniata</taxon>
        <taxon>Vertebrata</taxon>
        <taxon>Cyclostomata</taxon>
        <taxon>Myxini</taxon>
        <taxon>Myxiniformes</taxon>
        <taxon>Myxinidae</taxon>
        <taxon>Eptatretinae</taxon>
        <taxon>Eptatretus</taxon>
    </lineage>
</organism>
<evidence type="ECO:0000256" key="1">
    <source>
        <dbReference type="ARBA" id="ARBA00004479"/>
    </source>
</evidence>
<dbReference type="InterPro" id="IPR036179">
    <property type="entry name" value="Ig-like_dom_sf"/>
</dbReference>
<evidence type="ECO:0000256" key="8">
    <source>
        <dbReference type="ARBA" id="ARBA00023319"/>
    </source>
</evidence>
<keyword evidence="6" id="KW-1015">Disulfide bond</keyword>
<keyword evidence="3" id="KW-0732">Signal</keyword>
<keyword evidence="11" id="KW-1185">Reference proteome</keyword>
<protein>
    <recommendedName>
        <fullName evidence="9">Ig-like domain-containing protein</fullName>
    </recommendedName>
</protein>
<evidence type="ECO:0000313" key="11">
    <source>
        <dbReference type="Proteomes" id="UP000694388"/>
    </source>
</evidence>
<dbReference type="AlphaFoldDB" id="A0A8C4NKU9"/>
<reference evidence="10" key="1">
    <citation type="submission" date="2025-08" db="UniProtKB">
        <authorList>
            <consortium name="Ensembl"/>
        </authorList>
    </citation>
    <scope>IDENTIFICATION</scope>
</reference>
<keyword evidence="4" id="KW-1133">Transmembrane helix</keyword>
<evidence type="ECO:0000313" key="10">
    <source>
        <dbReference type="Ensembl" id="ENSEBUP00000005959.1"/>
    </source>
</evidence>
<keyword evidence="5" id="KW-0472">Membrane</keyword>
<dbReference type="SMART" id="SM00409">
    <property type="entry name" value="IG"/>
    <property type="match status" value="1"/>
</dbReference>
<dbReference type="PANTHER" id="PTHR13869:SF3">
    <property type="entry name" value="SODIUM CHANNEL SUBUNIT BETA-2"/>
    <property type="match status" value="1"/>
</dbReference>
<evidence type="ECO:0000256" key="3">
    <source>
        <dbReference type="ARBA" id="ARBA00022729"/>
    </source>
</evidence>
<evidence type="ECO:0000259" key="9">
    <source>
        <dbReference type="PROSITE" id="PS50835"/>
    </source>
</evidence>
<dbReference type="InterPro" id="IPR007110">
    <property type="entry name" value="Ig-like_dom"/>
</dbReference>
<proteinExistence type="predicted"/>
<feature type="domain" description="Ig-like" evidence="9">
    <location>
        <begin position="26"/>
        <end position="148"/>
    </location>
</feature>
<dbReference type="InterPro" id="IPR003599">
    <property type="entry name" value="Ig_sub"/>
</dbReference>
<dbReference type="Ensembl" id="ENSEBUT00000006405.1">
    <property type="protein sequence ID" value="ENSEBUP00000005959.1"/>
    <property type="gene ID" value="ENSEBUG00000003984.1"/>
</dbReference>
<dbReference type="SUPFAM" id="SSF48726">
    <property type="entry name" value="Immunoglobulin"/>
    <property type="match status" value="1"/>
</dbReference>
<keyword evidence="7" id="KW-0325">Glycoprotein</keyword>
<dbReference type="PROSITE" id="PS50835">
    <property type="entry name" value="IG_LIKE"/>
    <property type="match status" value="1"/>
</dbReference>
<evidence type="ECO:0000256" key="6">
    <source>
        <dbReference type="ARBA" id="ARBA00023157"/>
    </source>
</evidence>
<dbReference type="GO" id="GO:0005886">
    <property type="term" value="C:plasma membrane"/>
    <property type="evidence" value="ECO:0007669"/>
    <property type="project" value="TreeGrafter"/>
</dbReference>
<comment type="subcellular location">
    <subcellularLocation>
        <location evidence="1">Membrane</location>
        <topology evidence="1">Single-pass type I membrane protein</topology>
    </subcellularLocation>
</comment>
<evidence type="ECO:0000256" key="7">
    <source>
        <dbReference type="ARBA" id="ARBA00023180"/>
    </source>
</evidence>
<dbReference type="Gene3D" id="2.60.40.10">
    <property type="entry name" value="Immunoglobulins"/>
    <property type="match status" value="1"/>
</dbReference>
<dbReference type="PANTHER" id="PTHR13869">
    <property type="entry name" value="MYELIN P0 RELATED"/>
    <property type="match status" value="1"/>
</dbReference>
<accession>A0A8C4NKU9</accession>
<dbReference type="InterPro" id="IPR000920">
    <property type="entry name" value="Myelin_P0-rel"/>
</dbReference>
<dbReference type="InterPro" id="IPR013783">
    <property type="entry name" value="Ig-like_fold"/>
</dbReference>
<evidence type="ECO:0000256" key="5">
    <source>
        <dbReference type="ARBA" id="ARBA00023136"/>
    </source>
</evidence>
<keyword evidence="2" id="KW-0812">Transmembrane</keyword>
<evidence type="ECO:0000256" key="4">
    <source>
        <dbReference type="ARBA" id="ARBA00022989"/>
    </source>
</evidence>
<sequence length="156" mass="18006">MMLTIYMENLNGLKKNIMKSFTLHLPGVHSIELITKDEMKVVNGSNVTISCKIVTCYEMKKEKIVLNWFYKYNKTSDSFPIFSHNDKKIKIVSSHFNDRLKFLSNINKEEAGITLLNVQLDDTGWYNCTAKHLDDKRNTGWSATQLLVLTESTTSY</sequence>
<dbReference type="InterPro" id="IPR013106">
    <property type="entry name" value="Ig_V-set"/>
</dbReference>
<name>A0A8C4NKU9_EPTBU</name>
<keyword evidence="8" id="KW-0393">Immunoglobulin domain</keyword>
<dbReference type="Proteomes" id="UP000694388">
    <property type="component" value="Unplaced"/>
</dbReference>
<reference evidence="10" key="2">
    <citation type="submission" date="2025-09" db="UniProtKB">
        <authorList>
            <consortium name="Ensembl"/>
        </authorList>
    </citation>
    <scope>IDENTIFICATION</scope>
</reference>
<dbReference type="Pfam" id="PF07686">
    <property type="entry name" value="V-set"/>
    <property type="match status" value="1"/>
</dbReference>